<evidence type="ECO:0000313" key="6">
    <source>
        <dbReference type="Proteomes" id="UP000229794"/>
    </source>
</evidence>
<dbReference type="PANTHER" id="PTHR30627:SF1">
    <property type="entry name" value="PEPTIDOGLYCAN D,D-TRANSPEPTIDASE FTSI"/>
    <property type="match status" value="1"/>
</dbReference>
<dbReference type="InterPro" id="IPR001460">
    <property type="entry name" value="PCN-bd_Tpept"/>
</dbReference>
<dbReference type="GO" id="GO:0005886">
    <property type="term" value="C:plasma membrane"/>
    <property type="evidence" value="ECO:0007669"/>
    <property type="project" value="TreeGrafter"/>
</dbReference>
<dbReference type="InterPro" id="IPR012338">
    <property type="entry name" value="Beta-lactam/transpept-like"/>
</dbReference>
<dbReference type="GO" id="GO:0008658">
    <property type="term" value="F:penicillin binding"/>
    <property type="evidence" value="ECO:0007669"/>
    <property type="project" value="InterPro"/>
</dbReference>
<name>A0A2H0BDW9_9BACT</name>
<evidence type="ECO:0000256" key="1">
    <source>
        <dbReference type="ARBA" id="ARBA00004370"/>
    </source>
</evidence>
<proteinExistence type="predicted"/>
<reference evidence="5 6" key="1">
    <citation type="submission" date="2017-09" db="EMBL/GenBank/DDBJ databases">
        <title>Depth-based differentiation of microbial function through sediment-hosted aquifers and enrichment of novel symbionts in the deep terrestrial subsurface.</title>
        <authorList>
            <person name="Probst A.J."/>
            <person name="Ladd B."/>
            <person name="Jarett J.K."/>
            <person name="Geller-Mcgrath D.E."/>
            <person name="Sieber C.M."/>
            <person name="Emerson J.B."/>
            <person name="Anantharaman K."/>
            <person name="Thomas B.C."/>
            <person name="Malmstrom R."/>
            <person name="Stieglmeier M."/>
            <person name="Klingl A."/>
            <person name="Woyke T."/>
            <person name="Ryan C.M."/>
            <person name="Banfield J.F."/>
        </authorList>
    </citation>
    <scope>NUCLEOTIDE SEQUENCE [LARGE SCALE GENOMIC DNA]</scope>
    <source>
        <strain evidence="5">CG22_combo_CG10-13_8_21_14_all_42_17</strain>
    </source>
</reference>
<dbReference type="PANTHER" id="PTHR30627">
    <property type="entry name" value="PEPTIDOGLYCAN D,D-TRANSPEPTIDASE"/>
    <property type="match status" value="1"/>
</dbReference>
<dbReference type="Pfam" id="PF00905">
    <property type="entry name" value="Transpeptidase"/>
    <property type="match status" value="1"/>
</dbReference>
<evidence type="ECO:0000259" key="3">
    <source>
        <dbReference type="Pfam" id="PF00905"/>
    </source>
</evidence>
<dbReference type="Gene3D" id="3.90.1310.10">
    <property type="entry name" value="Penicillin-binding protein 2a (Domain 2)"/>
    <property type="match status" value="1"/>
</dbReference>
<comment type="subcellular location">
    <subcellularLocation>
        <location evidence="1">Membrane</location>
    </subcellularLocation>
</comment>
<dbReference type="InterPro" id="IPR036138">
    <property type="entry name" value="PBP_dimer_sf"/>
</dbReference>
<gene>
    <name evidence="5" type="ORF">COX06_01095</name>
</gene>
<dbReference type="GO" id="GO:0071555">
    <property type="term" value="P:cell wall organization"/>
    <property type="evidence" value="ECO:0007669"/>
    <property type="project" value="TreeGrafter"/>
</dbReference>
<dbReference type="EMBL" id="PCST01000014">
    <property type="protein sequence ID" value="PIP55862.1"/>
    <property type="molecule type" value="Genomic_DNA"/>
</dbReference>
<dbReference type="SUPFAM" id="SSF56601">
    <property type="entry name" value="beta-lactamase/transpeptidase-like"/>
    <property type="match status" value="1"/>
</dbReference>
<dbReference type="AlphaFoldDB" id="A0A2H0BDW9"/>
<dbReference type="Gene3D" id="3.40.710.10">
    <property type="entry name" value="DD-peptidase/beta-lactamase superfamily"/>
    <property type="match status" value="1"/>
</dbReference>
<dbReference type="Gene3D" id="3.30.450.330">
    <property type="match status" value="1"/>
</dbReference>
<dbReference type="InterPro" id="IPR005311">
    <property type="entry name" value="PBP_dimer"/>
</dbReference>
<dbReference type="InterPro" id="IPR050515">
    <property type="entry name" value="Beta-lactam/transpept"/>
</dbReference>
<feature type="domain" description="Penicillin-binding protein dimerisation" evidence="4">
    <location>
        <begin position="71"/>
        <end position="189"/>
    </location>
</feature>
<evidence type="ECO:0000313" key="5">
    <source>
        <dbReference type="EMBL" id="PIP55862.1"/>
    </source>
</evidence>
<comment type="caution">
    <text evidence="5">The sequence shown here is derived from an EMBL/GenBank/DDBJ whole genome shotgun (WGS) entry which is preliminary data.</text>
</comment>
<dbReference type="SUPFAM" id="SSF56519">
    <property type="entry name" value="Penicillin binding protein dimerisation domain"/>
    <property type="match status" value="1"/>
</dbReference>
<dbReference type="Proteomes" id="UP000229794">
    <property type="component" value="Unassembled WGS sequence"/>
</dbReference>
<protein>
    <recommendedName>
        <fullName evidence="7">Penicillin-binding protein transpeptidase domain-containing protein</fullName>
    </recommendedName>
</protein>
<sequence>MLGHHNRLRLLSLFVVLFALFLTSRLYFIQIVSGENFEAQAGNQYLLTGDNYFDRGSIFFTTKDRVLVPAANIKTGFLIHINPNILNQHTDLDEVHKSINSIVTIDKKDFLAKAKKKDDPYEELAKHLNKEGAEKIQALKIPGVSIAKQRWRLYPGESMAAHTVGLIGYRGNDLAGRYGLERFYDNVLKRSGESVYVNFFAEIFSNFKKAVSEDENFEGDIITTIEPSVEAFLESEIEKVGERYSSDFTGGIVINPKTGAIYAMALTPTFDPNAPQRESGSLIFTNKLVEDRYEMGSIVKALTLAVGLESNAITAKTTFNDPGCMTINTRSFCNYDKKSHGSNVSMQTVLNKSLNMGAAFVALRMGGANFSKALLAFGLESKTGIDLPNEGKSLVSNLKTNRDLEPAQASFGQGIALTPISTVRALSALANGGTLITPHLVKEIRYKLGATKKIIQPAEEERERAITPETSAEISRMLTEVVDRSLRDGQVRLDNYSIAAKTGTAQIARSGGGGYYDDQYLHSFFGYFPSYEPKFLVFLYTYNPKNVQYASETLTESFMNITKFLINYYDIAPDREAPPASRSAMNL</sequence>
<evidence type="ECO:0000256" key="2">
    <source>
        <dbReference type="ARBA" id="ARBA00023136"/>
    </source>
</evidence>
<dbReference type="Pfam" id="PF03717">
    <property type="entry name" value="PBP_dimer"/>
    <property type="match status" value="1"/>
</dbReference>
<keyword evidence="2" id="KW-0472">Membrane</keyword>
<feature type="domain" description="Penicillin-binding protein transpeptidase" evidence="3">
    <location>
        <begin position="252"/>
        <end position="557"/>
    </location>
</feature>
<accession>A0A2H0BDW9</accession>
<organism evidence="5 6">
    <name type="scientific">Candidatus Zambryskibacteria bacterium CG22_combo_CG10-13_8_21_14_all_42_17</name>
    <dbReference type="NCBI Taxonomy" id="1975118"/>
    <lineage>
        <taxon>Bacteria</taxon>
        <taxon>Candidatus Zambryskiibacteriota</taxon>
    </lineage>
</organism>
<evidence type="ECO:0008006" key="7">
    <source>
        <dbReference type="Google" id="ProtNLM"/>
    </source>
</evidence>
<evidence type="ECO:0000259" key="4">
    <source>
        <dbReference type="Pfam" id="PF03717"/>
    </source>
</evidence>